<keyword evidence="3" id="KW-0067">ATP-binding</keyword>
<evidence type="ECO:0000256" key="1">
    <source>
        <dbReference type="ARBA" id="ARBA00022448"/>
    </source>
</evidence>
<sequence length="273" mass="30951">MALGTCCALSGTDGKRVVRIAFLCCNKENQKQIVLERTLNMEIKNLSFCYPRHKQPVFSNFSLQLTPGRIYGLLGPNGAGKSTLLYIMSGLLTPDKGQVSLNGTNVRKRRPSTMREIFLVPDEFELPKVTLQQYIKTNSVFYPRFSQDDMNTYLQTFGMTTDVQLGDLSLGQRKKIFMSFAMATHTKILLMDEPTNGLDIPGKRQFRTFVTQGIGEDSIFVISTHQVKDIESVLNHVLLIDRSEVIRNEELKAETDLEAYFEEAMQGKEVHHD</sequence>
<evidence type="ECO:0000256" key="3">
    <source>
        <dbReference type="ARBA" id="ARBA00022840"/>
    </source>
</evidence>
<dbReference type="PROSITE" id="PS50893">
    <property type="entry name" value="ABC_TRANSPORTER_2"/>
    <property type="match status" value="1"/>
</dbReference>
<dbReference type="PANTHER" id="PTHR42939:SF1">
    <property type="entry name" value="ABC TRANSPORTER ATP-BINDING PROTEIN ALBC-RELATED"/>
    <property type="match status" value="1"/>
</dbReference>
<name>H1HP71_9BACT</name>
<dbReference type="InterPro" id="IPR003439">
    <property type="entry name" value="ABC_transporter-like_ATP-bd"/>
</dbReference>
<dbReference type="STRING" id="999422.HMPREF9944_01965"/>
<dbReference type="SMART" id="SM00382">
    <property type="entry name" value="AAA"/>
    <property type="match status" value="1"/>
</dbReference>
<dbReference type="GO" id="GO:0005524">
    <property type="term" value="F:ATP binding"/>
    <property type="evidence" value="ECO:0007669"/>
    <property type="project" value="UniProtKB-KW"/>
</dbReference>
<evidence type="ECO:0000313" key="6">
    <source>
        <dbReference type="Proteomes" id="UP000003167"/>
    </source>
</evidence>
<dbReference type="HOGENOM" id="CLU_000604_1_2_10"/>
<dbReference type="Proteomes" id="UP000003167">
    <property type="component" value="Unassembled WGS sequence"/>
</dbReference>
<dbReference type="Gene3D" id="3.40.50.300">
    <property type="entry name" value="P-loop containing nucleotide triphosphate hydrolases"/>
    <property type="match status" value="1"/>
</dbReference>
<keyword evidence="2" id="KW-0547">Nucleotide-binding</keyword>
<dbReference type="Pfam" id="PF00005">
    <property type="entry name" value="ABC_tran"/>
    <property type="match status" value="1"/>
</dbReference>
<accession>H1HP71</accession>
<dbReference type="InterPro" id="IPR003593">
    <property type="entry name" value="AAA+_ATPase"/>
</dbReference>
<dbReference type="InterPro" id="IPR051782">
    <property type="entry name" value="ABC_Transporter_VariousFunc"/>
</dbReference>
<dbReference type="EMBL" id="AGEK01000034">
    <property type="protein sequence ID" value="EHO68003.1"/>
    <property type="molecule type" value="Genomic_DNA"/>
</dbReference>
<dbReference type="AlphaFoldDB" id="H1HP71"/>
<evidence type="ECO:0000313" key="5">
    <source>
        <dbReference type="EMBL" id="EHO68003.1"/>
    </source>
</evidence>
<organism evidence="5 6">
    <name type="scientific">Segatella maculosa OT 289</name>
    <dbReference type="NCBI Taxonomy" id="999422"/>
    <lineage>
        <taxon>Bacteria</taxon>
        <taxon>Pseudomonadati</taxon>
        <taxon>Bacteroidota</taxon>
        <taxon>Bacteroidia</taxon>
        <taxon>Bacteroidales</taxon>
        <taxon>Prevotellaceae</taxon>
        <taxon>Segatella</taxon>
    </lineage>
</organism>
<keyword evidence="6" id="KW-1185">Reference proteome</keyword>
<keyword evidence="1" id="KW-0813">Transport</keyword>
<gene>
    <name evidence="5" type="ORF">HMPREF9944_01965</name>
</gene>
<feature type="domain" description="ABC transporter" evidence="4">
    <location>
        <begin position="41"/>
        <end position="267"/>
    </location>
</feature>
<dbReference type="CDD" id="cd03230">
    <property type="entry name" value="ABC_DR_subfamily_A"/>
    <property type="match status" value="1"/>
</dbReference>
<dbReference type="SUPFAM" id="SSF52540">
    <property type="entry name" value="P-loop containing nucleoside triphosphate hydrolases"/>
    <property type="match status" value="1"/>
</dbReference>
<dbReference type="PANTHER" id="PTHR42939">
    <property type="entry name" value="ABC TRANSPORTER ATP-BINDING PROTEIN ALBC-RELATED"/>
    <property type="match status" value="1"/>
</dbReference>
<evidence type="ECO:0000256" key="2">
    <source>
        <dbReference type="ARBA" id="ARBA00022741"/>
    </source>
</evidence>
<comment type="caution">
    <text evidence="5">The sequence shown here is derived from an EMBL/GenBank/DDBJ whole genome shotgun (WGS) entry which is preliminary data.</text>
</comment>
<protein>
    <recommendedName>
        <fullName evidence="4">ABC transporter domain-containing protein</fullName>
    </recommendedName>
</protein>
<proteinExistence type="predicted"/>
<evidence type="ECO:0000259" key="4">
    <source>
        <dbReference type="PROSITE" id="PS50893"/>
    </source>
</evidence>
<dbReference type="PATRIC" id="fig|999422.3.peg.2067"/>
<reference evidence="5 6" key="1">
    <citation type="submission" date="2011-12" db="EMBL/GenBank/DDBJ databases">
        <title>The Genome Sequence of Prevotella maculosa OT 289.</title>
        <authorList>
            <consortium name="The Broad Institute Genome Sequencing Platform"/>
            <person name="Earl A."/>
            <person name="Ward D."/>
            <person name="Feldgarden M."/>
            <person name="Gevers D."/>
            <person name="Izard J."/>
            <person name="Blanton J.M."/>
            <person name="Mathney J."/>
            <person name="Tanner A.C."/>
            <person name="Dewhirst F.E."/>
            <person name="Young S.K."/>
            <person name="Zeng Q."/>
            <person name="Gargeya S."/>
            <person name="Fitzgerald M."/>
            <person name="Haas B."/>
            <person name="Abouelleil A."/>
            <person name="Alvarado L."/>
            <person name="Arachchi H.M."/>
            <person name="Berlin A."/>
            <person name="Chapman S.B."/>
            <person name="Gearin G."/>
            <person name="Goldberg J."/>
            <person name="Griggs A."/>
            <person name="Gujja S."/>
            <person name="Hansen M."/>
            <person name="Heiman D."/>
            <person name="Howarth C."/>
            <person name="Larimer J."/>
            <person name="Lui A."/>
            <person name="MacDonald P.J.P."/>
            <person name="McCowen C."/>
            <person name="Montmayeur A."/>
            <person name="Murphy C."/>
            <person name="Neiman D."/>
            <person name="Pearson M."/>
            <person name="Priest M."/>
            <person name="Roberts A."/>
            <person name="Saif S."/>
            <person name="Shea T."/>
            <person name="Sisk P."/>
            <person name="Stolte C."/>
            <person name="Sykes S."/>
            <person name="Wortman J."/>
            <person name="Nusbaum C."/>
            <person name="Birren B."/>
        </authorList>
    </citation>
    <scope>NUCLEOTIDE SEQUENCE [LARGE SCALE GENOMIC DNA]</scope>
    <source>
        <strain evidence="5 6">OT 289</strain>
    </source>
</reference>
<dbReference type="GO" id="GO:0016887">
    <property type="term" value="F:ATP hydrolysis activity"/>
    <property type="evidence" value="ECO:0007669"/>
    <property type="project" value="InterPro"/>
</dbReference>
<dbReference type="InterPro" id="IPR027417">
    <property type="entry name" value="P-loop_NTPase"/>
</dbReference>